<sequence length="227" mass="26578">MFGRVTCCLASHVVSWFLFKVLWERFVSLFFCSHVGLGLFFSVYLFLHFFHCHFCWEIAAVSSFLVSPFRFGLLYAVCFFPSVSDSAVFGLLAQLHPLSLLGVCVSLQGPLDLFCCMRFFRWLSLLSSRFSAFPSPAVSLLSRAHSALLPRKRTAELSRRSRMASFQQAIRFTAEALWKRNEQSKTKKELQTHLYLNPRKSVYKYTLTHIYTYLYIYREREREREIV</sequence>
<keyword evidence="1" id="KW-0812">Transmembrane</keyword>
<accession>A0A086QRJ2</accession>
<feature type="transmembrane region" description="Helical" evidence="1">
    <location>
        <begin position="97"/>
        <end position="120"/>
    </location>
</feature>
<gene>
    <name evidence="2" type="ORF">TGMAS_260205</name>
</gene>
<keyword evidence="1" id="KW-1133">Transmembrane helix</keyword>
<feature type="transmembrane region" description="Helical" evidence="1">
    <location>
        <begin position="54"/>
        <end position="77"/>
    </location>
</feature>
<proteinExistence type="predicted"/>
<evidence type="ECO:0008006" key="4">
    <source>
        <dbReference type="Google" id="ProtNLM"/>
    </source>
</evidence>
<dbReference type="Proteomes" id="UP000028821">
    <property type="component" value="Unassembled WGS sequence"/>
</dbReference>
<feature type="transmembrane region" description="Helical" evidence="1">
    <location>
        <begin position="26"/>
        <end position="47"/>
    </location>
</feature>
<dbReference type="EMBL" id="AEXC02000967">
    <property type="protein sequence ID" value="KFH15224.1"/>
    <property type="molecule type" value="Genomic_DNA"/>
</dbReference>
<organism evidence="2 3">
    <name type="scientific">Toxoplasma gondii MAS</name>
    <dbReference type="NCBI Taxonomy" id="943118"/>
    <lineage>
        <taxon>Eukaryota</taxon>
        <taxon>Sar</taxon>
        <taxon>Alveolata</taxon>
        <taxon>Apicomplexa</taxon>
        <taxon>Conoidasida</taxon>
        <taxon>Coccidia</taxon>
        <taxon>Eucoccidiorida</taxon>
        <taxon>Eimeriorina</taxon>
        <taxon>Sarcocystidae</taxon>
        <taxon>Toxoplasma</taxon>
    </lineage>
</organism>
<dbReference type="VEuPathDB" id="ToxoDB:TGMAS_260205"/>
<evidence type="ECO:0000256" key="1">
    <source>
        <dbReference type="SAM" id="Phobius"/>
    </source>
</evidence>
<reference evidence="2 3" key="1">
    <citation type="submission" date="2014-04" db="EMBL/GenBank/DDBJ databases">
        <authorList>
            <person name="Sibley D."/>
            <person name="Venepally P."/>
            <person name="Karamycheva S."/>
            <person name="Hadjithomas M."/>
            <person name="Khan A."/>
            <person name="Brunk B."/>
            <person name="Roos D."/>
            <person name="Caler E."/>
            <person name="Lorenzi H."/>
        </authorList>
    </citation>
    <scope>NUCLEOTIDE SEQUENCE [LARGE SCALE GENOMIC DNA]</scope>
    <source>
        <strain evidence="2 3">MAS</strain>
    </source>
</reference>
<keyword evidence="1" id="KW-0472">Membrane</keyword>
<comment type="caution">
    <text evidence="2">The sequence shown here is derived from an EMBL/GenBank/DDBJ whole genome shotgun (WGS) entry which is preliminary data.</text>
</comment>
<protein>
    <recommendedName>
        <fullName evidence="4">Transmembrane protein</fullName>
    </recommendedName>
</protein>
<evidence type="ECO:0000313" key="2">
    <source>
        <dbReference type="EMBL" id="KFH15224.1"/>
    </source>
</evidence>
<name>A0A086QRJ2_TOXGO</name>
<dbReference type="AlphaFoldDB" id="A0A086QRJ2"/>
<evidence type="ECO:0000313" key="3">
    <source>
        <dbReference type="Proteomes" id="UP000028821"/>
    </source>
</evidence>